<dbReference type="GO" id="GO:0061630">
    <property type="term" value="F:ubiquitin protein ligase activity"/>
    <property type="evidence" value="ECO:0007669"/>
    <property type="project" value="UniProtKB-EC"/>
</dbReference>
<reference evidence="7" key="1">
    <citation type="submission" date="2021-02" db="EMBL/GenBank/DDBJ databases">
        <authorList>
            <person name="Dougan E. K."/>
            <person name="Rhodes N."/>
            <person name="Thang M."/>
            <person name="Chan C."/>
        </authorList>
    </citation>
    <scope>NUCLEOTIDE SEQUENCE</scope>
</reference>
<dbReference type="PANTHER" id="PTHR22895">
    <property type="entry name" value="ARMADILLO REPEAT-CONTAINING PROTEIN 6"/>
    <property type="match status" value="1"/>
</dbReference>
<sequence length="304" mass="33800">MSEQMSSVQREPEHLLCPITHVMFQDPVLVDSGRTYERWAILKHWQLRGQPNDPLSNLDLASDRLAVDWQKRREVEAFVQEHLDYTPDGWEDLHIPPPQESQQIRFSERRANRCRRMKNVVLLGPPAFLTVCWFLAFRIAADSSSLIFLLRENPRNDWVQSNACAALANLAFADLEKSSLIVQAGGVTLLMAAMQMHPNQDQVLRPAMAALANLAFESADNSAAIILAGGAERLTEAMERRSESPLVLRNAFAALERLAIASEAGRSAIAQAGGIQSILTALKKHPMDAVLQMHGCAALECLMI</sequence>
<evidence type="ECO:0000313" key="8">
    <source>
        <dbReference type="Proteomes" id="UP000626109"/>
    </source>
</evidence>
<organism evidence="7 8">
    <name type="scientific">Polarella glacialis</name>
    <name type="common">Dinoflagellate</name>
    <dbReference type="NCBI Taxonomy" id="89957"/>
    <lineage>
        <taxon>Eukaryota</taxon>
        <taxon>Sar</taxon>
        <taxon>Alveolata</taxon>
        <taxon>Dinophyceae</taxon>
        <taxon>Suessiales</taxon>
        <taxon>Suessiaceae</taxon>
        <taxon>Polarella</taxon>
    </lineage>
</organism>
<dbReference type="EC" id="2.3.2.27" evidence="2"/>
<feature type="transmembrane region" description="Helical" evidence="5">
    <location>
        <begin position="120"/>
        <end position="141"/>
    </location>
</feature>
<evidence type="ECO:0000256" key="5">
    <source>
        <dbReference type="SAM" id="Phobius"/>
    </source>
</evidence>
<evidence type="ECO:0000256" key="2">
    <source>
        <dbReference type="ARBA" id="ARBA00012483"/>
    </source>
</evidence>
<evidence type="ECO:0000313" key="7">
    <source>
        <dbReference type="EMBL" id="CAE8712240.1"/>
    </source>
</evidence>
<dbReference type="InterPro" id="IPR003613">
    <property type="entry name" value="Ubox_domain"/>
</dbReference>
<protein>
    <recommendedName>
        <fullName evidence="2">RING-type E3 ubiquitin transferase</fullName>
        <ecNumber evidence="2">2.3.2.27</ecNumber>
    </recommendedName>
</protein>
<evidence type="ECO:0000256" key="4">
    <source>
        <dbReference type="PROSITE-ProRule" id="PRU00259"/>
    </source>
</evidence>
<gene>
    <name evidence="7" type="ORF">PGLA2088_LOCUS36937</name>
</gene>
<keyword evidence="5" id="KW-0472">Membrane</keyword>
<dbReference type="InterPro" id="IPR056597">
    <property type="entry name" value="ARM_LRRK2"/>
</dbReference>
<evidence type="ECO:0000256" key="1">
    <source>
        <dbReference type="ARBA" id="ARBA00000900"/>
    </source>
</evidence>
<dbReference type="Gene3D" id="3.30.40.10">
    <property type="entry name" value="Zinc/RING finger domain, C3HC4 (zinc finger)"/>
    <property type="match status" value="1"/>
</dbReference>
<evidence type="ECO:0000256" key="3">
    <source>
        <dbReference type="ARBA" id="ARBA00022737"/>
    </source>
</evidence>
<dbReference type="GO" id="GO:0016567">
    <property type="term" value="P:protein ubiquitination"/>
    <property type="evidence" value="ECO:0007669"/>
    <property type="project" value="InterPro"/>
</dbReference>
<dbReference type="PROSITE" id="PS50176">
    <property type="entry name" value="ARM_REPEAT"/>
    <property type="match status" value="2"/>
</dbReference>
<feature type="repeat" description="ARM" evidence="4">
    <location>
        <begin position="185"/>
        <end position="229"/>
    </location>
</feature>
<evidence type="ECO:0000259" key="6">
    <source>
        <dbReference type="SMART" id="SM00504"/>
    </source>
</evidence>
<dbReference type="PANTHER" id="PTHR22895:SF0">
    <property type="entry name" value="ARMADILLO REPEAT-CONTAINING PROTEIN 6"/>
    <property type="match status" value="1"/>
</dbReference>
<dbReference type="AlphaFoldDB" id="A0A813KTD5"/>
<accession>A0A813KTD5</accession>
<dbReference type="Pfam" id="PF04564">
    <property type="entry name" value="U-box"/>
    <property type="match status" value="1"/>
</dbReference>
<dbReference type="InterPro" id="IPR013083">
    <property type="entry name" value="Znf_RING/FYVE/PHD"/>
</dbReference>
<dbReference type="InterPro" id="IPR011989">
    <property type="entry name" value="ARM-like"/>
</dbReference>
<proteinExistence type="predicted"/>
<keyword evidence="5" id="KW-1133">Transmembrane helix</keyword>
<dbReference type="Proteomes" id="UP000626109">
    <property type="component" value="Unassembled WGS sequence"/>
</dbReference>
<feature type="non-terminal residue" evidence="7">
    <location>
        <position position="1"/>
    </location>
</feature>
<feature type="repeat" description="ARM" evidence="4">
    <location>
        <begin position="229"/>
        <end position="273"/>
    </location>
</feature>
<dbReference type="SUPFAM" id="SSF57850">
    <property type="entry name" value="RING/U-box"/>
    <property type="match status" value="1"/>
</dbReference>
<feature type="domain" description="U-box" evidence="6">
    <location>
        <begin position="14"/>
        <end position="77"/>
    </location>
</feature>
<keyword evidence="3" id="KW-0677">Repeat</keyword>
<keyword evidence="5" id="KW-0812">Transmembrane</keyword>
<dbReference type="SMART" id="SM00504">
    <property type="entry name" value="Ubox"/>
    <property type="match status" value="1"/>
</dbReference>
<comment type="caution">
    <text evidence="7">The sequence shown here is derived from an EMBL/GenBank/DDBJ whole genome shotgun (WGS) entry which is preliminary data.</text>
</comment>
<dbReference type="InterPro" id="IPR016024">
    <property type="entry name" value="ARM-type_fold"/>
</dbReference>
<dbReference type="EMBL" id="CAJNNW010032292">
    <property type="protein sequence ID" value="CAE8712240.1"/>
    <property type="molecule type" value="Genomic_DNA"/>
</dbReference>
<dbReference type="Gene3D" id="1.25.10.10">
    <property type="entry name" value="Leucine-rich Repeat Variant"/>
    <property type="match status" value="1"/>
</dbReference>
<dbReference type="SUPFAM" id="SSF48371">
    <property type="entry name" value="ARM repeat"/>
    <property type="match status" value="1"/>
</dbReference>
<dbReference type="Pfam" id="PF23744">
    <property type="entry name" value="ARM_LRRK2"/>
    <property type="match status" value="1"/>
</dbReference>
<dbReference type="InterPro" id="IPR000225">
    <property type="entry name" value="Armadillo"/>
</dbReference>
<comment type="catalytic activity">
    <reaction evidence="1">
        <text>S-ubiquitinyl-[E2 ubiquitin-conjugating enzyme]-L-cysteine + [acceptor protein]-L-lysine = [E2 ubiquitin-conjugating enzyme]-L-cysteine + N(6)-ubiquitinyl-[acceptor protein]-L-lysine.</text>
        <dbReference type="EC" id="2.3.2.27"/>
    </reaction>
</comment>
<name>A0A813KTD5_POLGL</name>